<keyword evidence="2" id="KW-1185">Reference proteome</keyword>
<reference evidence="1 2" key="1">
    <citation type="journal article" date="2010" name="PLoS Genet.">
        <title>Analysis of the Legionella longbeachae genome and transcriptome uncovers unique strategies to cause Legionnaires' disease.</title>
        <authorList>
            <person name="Cazalet C."/>
            <person name="Gomez-Valero L."/>
            <person name="Rusniok C."/>
            <person name="Lomma M."/>
            <person name="Dervins-Ravault D."/>
            <person name="Newton H."/>
            <person name="Sansom F."/>
            <person name="Jarraud S."/>
            <person name="Zidane N."/>
            <person name="Ma L."/>
            <person name="Bouchier C."/>
            <person name="Etienne J."/>
            <person name="Hartland E."/>
            <person name="Buchrieser C."/>
        </authorList>
    </citation>
    <scope>NUCLEOTIDE SEQUENCE [LARGE SCALE GENOMIC DNA]</scope>
    <source>
        <strain evidence="1 2">NSW150</strain>
    </source>
</reference>
<protein>
    <submittedName>
        <fullName evidence="1">Uncharacterized protein</fullName>
    </submittedName>
</protein>
<gene>
    <name evidence="1" type="ordered locus">LLO_2110</name>
</gene>
<dbReference type="AlphaFoldDB" id="D3HJB1"/>
<organism evidence="1 2">
    <name type="scientific">Legionella longbeachae serogroup 1 (strain NSW150)</name>
    <dbReference type="NCBI Taxonomy" id="661367"/>
    <lineage>
        <taxon>Bacteria</taxon>
        <taxon>Pseudomonadati</taxon>
        <taxon>Pseudomonadota</taxon>
        <taxon>Gammaproteobacteria</taxon>
        <taxon>Legionellales</taxon>
        <taxon>Legionellaceae</taxon>
        <taxon>Legionella</taxon>
    </lineage>
</organism>
<name>D3HJB1_LEGLN</name>
<evidence type="ECO:0000313" key="1">
    <source>
        <dbReference type="EMBL" id="CBJ12500.1"/>
    </source>
</evidence>
<dbReference type="Proteomes" id="UP000001060">
    <property type="component" value="Chromosome"/>
</dbReference>
<sequence length="58" mass="6817">MINKFILLTTVVDKNQDIIQMNAQIKNMSVELLKLSRESINKLKRAALIKIQNMYHEM</sequence>
<dbReference type="KEGG" id="llo:LLO_2110"/>
<evidence type="ECO:0000313" key="2">
    <source>
        <dbReference type="Proteomes" id="UP000001060"/>
    </source>
</evidence>
<dbReference type="EMBL" id="FN650140">
    <property type="protein sequence ID" value="CBJ12500.1"/>
    <property type="molecule type" value="Genomic_DNA"/>
</dbReference>
<dbReference type="RefSeq" id="WP_003636568.1">
    <property type="nucleotide sequence ID" value="NC_013861.1"/>
</dbReference>
<dbReference type="HOGENOM" id="CLU_2973927_0_0_6"/>
<accession>D3HJB1</accession>
<dbReference type="GeneID" id="51644820"/>
<proteinExistence type="predicted"/>